<feature type="binding site" evidence="11">
    <location>
        <position position="104"/>
    </location>
    <ligand>
        <name>NAD(+)</name>
        <dbReference type="ChEBI" id="CHEBI:57540"/>
    </ligand>
</feature>
<dbReference type="InterPro" id="IPR003583">
    <property type="entry name" value="Hlx-hairpin-Hlx_DNA-bd_motif"/>
</dbReference>
<dbReference type="NCBIfam" id="NF005932">
    <property type="entry name" value="PRK07956.1"/>
    <property type="match status" value="1"/>
</dbReference>
<keyword evidence="11" id="KW-0464">Manganese</keyword>
<keyword evidence="8 11" id="KW-0520">NAD</keyword>
<dbReference type="FunFam" id="1.10.150.20:FF:000006">
    <property type="entry name" value="DNA ligase"/>
    <property type="match status" value="1"/>
</dbReference>
<feature type="binding site" evidence="11">
    <location>
        <begin position="75"/>
        <end position="76"/>
    </location>
    <ligand>
        <name>NAD(+)</name>
        <dbReference type="ChEBI" id="CHEBI:57540"/>
    </ligand>
</feature>
<reference evidence="13" key="2">
    <citation type="journal article" date="2021" name="PeerJ">
        <title>Extensive microbial diversity within the chicken gut microbiome revealed by metagenomics and culture.</title>
        <authorList>
            <person name="Gilroy R."/>
            <person name="Ravi A."/>
            <person name="Getino M."/>
            <person name="Pursley I."/>
            <person name="Horton D.L."/>
            <person name="Alikhan N.F."/>
            <person name="Baker D."/>
            <person name="Gharbi K."/>
            <person name="Hall N."/>
            <person name="Watson M."/>
            <person name="Adriaenssens E.M."/>
            <person name="Foster-Nyarko E."/>
            <person name="Jarju S."/>
            <person name="Secka A."/>
            <person name="Antonio M."/>
            <person name="Oren A."/>
            <person name="Chaudhuri R.R."/>
            <person name="La Ragione R."/>
            <person name="Hildebrand F."/>
            <person name="Pallen M.J."/>
        </authorList>
    </citation>
    <scope>NUCLEOTIDE SEQUENCE</scope>
    <source>
        <strain evidence="13">CHK121-14286</strain>
    </source>
</reference>
<dbReference type="SUPFAM" id="SSF47781">
    <property type="entry name" value="RuvA domain 2-like"/>
    <property type="match status" value="1"/>
</dbReference>
<evidence type="ECO:0000256" key="10">
    <source>
        <dbReference type="ARBA" id="ARBA00034005"/>
    </source>
</evidence>
<accession>A0A9D1J8I3</accession>
<feature type="binding site" evidence="11">
    <location>
        <position position="161"/>
    </location>
    <ligand>
        <name>NAD(+)</name>
        <dbReference type="ChEBI" id="CHEBI:57540"/>
    </ligand>
</feature>
<dbReference type="Pfam" id="PF00533">
    <property type="entry name" value="BRCT"/>
    <property type="match status" value="1"/>
</dbReference>
<dbReference type="InterPro" id="IPR013840">
    <property type="entry name" value="DNAligase_N"/>
</dbReference>
<dbReference type="GO" id="GO:0003911">
    <property type="term" value="F:DNA ligase (NAD+) activity"/>
    <property type="evidence" value="ECO:0007669"/>
    <property type="project" value="UniProtKB-UniRule"/>
</dbReference>
<dbReference type="Gene3D" id="3.40.50.10190">
    <property type="entry name" value="BRCT domain"/>
    <property type="match status" value="1"/>
</dbReference>
<proteinExistence type="inferred from homology"/>
<feature type="binding site" evidence="11">
    <location>
        <position position="127"/>
    </location>
    <ligand>
        <name>NAD(+)</name>
        <dbReference type="ChEBI" id="CHEBI:57540"/>
    </ligand>
</feature>
<dbReference type="Proteomes" id="UP000824200">
    <property type="component" value="Unassembled WGS sequence"/>
</dbReference>
<feature type="binding site" evidence="11">
    <location>
        <position position="388"/>
    </location>
    <ligand>
        <name>Zn(2+)</name>
        <dbReference type="ChEBI" id="CHEBI:29105"/>
    </ligand>
</feature>
<feature type="binding site" evidence="11">
    <location>
        <position position="274"/>
    </location>
    <ligand>
        <name>NAD(+)</name>
        <dbReference type="ChEBI" id="CHEBI:57540"/>
    </ligand>
</feature>
<dbReference type="SMART" id="SM00292">
    <property type="entry name" value="BRCT"/>
    <property type="match status" value="1"/>
</dbReference>
<evidence type="ECO:0000256" key="2">
    <source>
        <dbReference type="ARBA" id="ARBA00022598"/>
    </source>
</evidence>
<dbReference type="SUPFAM" id="SSF56091">
    <property type="entry name" value="DNA ligase/mRNA capping enzyme, catalytic domain"/>
    <property type="match status" value="1"/>
</dbReference>
<keyword evidence="9 11" id="KW-0234">DNA repair</keyword>
<evidence type="ECO:0000256" key="11">
    <source>
        <dbReference type="HAMAP-Rule" id="MF_01588"/>
    </source>
</evidence>
<dbReference type="HAMAP" id="MF_01588">
    <property type="entry name" value="DNA_ligase_A"/>
    <property type="match status" value="1"/>
</dbReference>
<dbReference type="InterPro" id="IPR036420">
    <property type="entry name" value="BRCT_dom_sf"/>
</dbReference>
<dbReference type="SUPFAM" id="SSF52113">
    <property type="entry name" value="BRCT domain"/>
    <property type="match status" value="1"/>
</dbReference>
<evidence type="ECO:0000313" key="13">
    <source>
        <dbReference type="EMBL" id="HIR66351.1"/>
    </source>
</evidence>
<keyword evidence="2 11" id="KW-0436">Ligase</keyword>
<dbReference type="Gene3D" id="1.10.150.20">
    <property type="entry name" value="5' to 3' exonuclease, C-terminal subdomain"/>
    <property type="match status" value="2"/>
</dbReference>
<dbReference type="InterPro" id="IPR001357">
    <property type="entry name" value="BRCT_dom"/>
</dbReference>
<feature type="active site" description="N6-AMP-lysine intermediate" evidence="11">
    <location>
        <position position="106"/>
    </location>
</feature>
<dbReference type="SUPFAM" id="SSF50249">
    <property type="entry name" value="Nucleic acid-binding proteins"/>
    <property type="match status" value="1"/>
</dbReference>
<dbReference type="Pfam" id="PF14520">
    <property type="entry name" value="HHH_5"/>
    <property type="match status" value="1"/>
</dbReference>
<dbReference type="InterPro" id="IPR012340">
    <property type="entry name" value="NA-bd_OB-fold"/>
</dbReference>
<dbReference type="GO" id="GO:0003677">
    <property type="term" value="F:DNA binding"/>
    <property type="evidence" value="ECO:0007669"/>
    <property type="project" value="InterPro"/>
</dbReference>
<organism evidence="13 14">
    <name type="scientific">Candidatus Fimimonas gallinarum</name>
    <dbReference type="NCBI Taxonomy" id="2840821"/>
    <lineage>
        <taxon>Bacteria</taxon>
        <taxon>Pseudomonadati</taxon>
        <taxon>Myxococcota</taxon>
        <taxon>Myxococcia</taxon>
        <taxon>Myxococcales</taxon>
        <taxon>Cystobacterineae</taxon>
        <taxon>Myxococcaceae</taxon>
        <taxon>Myxococcaceae incertae sedis</taxon>
        <taxon>Candidatus Fimimonas</taxon>
    </lineage>
</organism>
<dbReference type="PROSITE" id="PS50172">
    <property type="entry name" value="BRCT"/>
    <property type="match status" value="1"/>
</dbReference>
<evidence type="ECO:0000256" key="1">
    <source>
        <dbReference type="ARBA" id="ARBA00004067"/>
    </source>
</evidence>
<keyword evidence="4 11" id="KW-0479">Metal-binding</keyword>
<reference evidence="13" key="1">
    <citation type="submission" date="2020-10" db="EMBL/GenBank/DDBJ databases">
        <authorList>
            <person name="Gilroy R."/>
        </authorList>
    </citation>
    <scope>NUCLEOTIDE SEQUENCE</scope>
    <source>
        <strain evidence="13">CHK121-14286</strain>
    </source>
</reference>
<dbReference type="InterPro" id="IPR001679">
    <property type="entry name" value="DNA_ligase"/>
</dbReference>
<dbReference type="Gene3D" id="1.10.287.610">
    <property type="entry name" value="Helix hairpin bin"/>
    <property type="match status" value="1"/>
</dbReference>
<comment type="function">
    <text evidence="1 11">DNA ligase that catalyzes the formation of phosphodiester linkages between 5'-phosphoryl and 3'-hydroxyl groups in double-stranded DNA using NAD as a coenzyme and as the energy source for the reaction. It is essential for DNA replication and repair of damaged DNA.</text>
</comment>
<sequence>MTMQEIVKQLNQWAYEYYVLDKPTVADTQYDALYDQLVLLEKQTGVVLPDSPTHRVGGEPLKNFVQHKHLKRLYSLDKVQSFGELQEWMQKVNKAVGEVEFTVELKYDGLTINVTYEDGNFAGAATRGNGIVGEDVTEQVKTIKTVPLSIPFKGKCELQGEGIMRLSALEKYNREHPKDILKNARNAAAGAIRNLDPKVTAQRNLDVVFYSNGYEEGLQVHSQTQLVKFLQENGMLTNYVFKRAKTFEEVKAVINYIGEKRSSFDFLIDGVVIKINDFAVREKLGYTDKFPKWAIAYKFDAEQVTTRLNQVEWQVGRTGKLTPIGKLDAVELCGATIRRATLNNFGDILRKKLKTNALVFVRRSNDVIPEVLGAAEEGGEEIVKPTVCPACGFPLQEVGANLYCVNAENCRPQIVARLSHYCEKGACDIEGLSDKTVNLMVDKLDVRSVADLYRLTKEQLLTLEGFKDKKAQNVVDAVEKSKNVALPQFIYALGLDNVGTVTAKDLAAMFGSVDNLQKATMEQLTSIDGIGDVVAEGIVQYFKESQNLEIIRQLKEAGINPQMHLQEKKGPFLGKKVVLTGSLSHYTRSDASKIIESLGGEVSSTVSKTVNLVVAGEDAGSKLQKAQSLGIEIIDEQQFDSIVKG</sequence>
<keyword evidence="5 11" id="KW-0227">DNA damage</keyword>
<comment type="similarity">
    <text evidence="11">Belongs to the NAD-dependent DNA ligase family. LigA subfamily.</text>
</comment>
<comment type="caution">
    <text evidence="13">The sequence shown here is derived from an EMBL/GenBank/DDBJ whole genome shotgun (WGS) entry which is preliminary data.</text>
</comment>
<dbReference type="PIRSF" id="PIRSF001604">
    <property type="entry name" value="LigA"/>
    <property type="match status" value="1"/>
</dbReference>
<dbReference type="InterPro" id="IPR041663">
    <property type="entry name" value="DisA/LigA_HHH"/>
</dbReference>
<evidence type="ECO:0000313" key="14">
    <source>
        <dbReference type="Proteomes" id="UP000824200"/>
    </source>
</evidence>
<evidence type="ECO:0000256" key="4">
    <source>
        <dbReference type="ARBA" id="ARBA00022723"/>
    </source>
</evidence>
<feature type="binding site" evidence="11">
    <location>
        <position position="391"/>
    </location>
    <ligand>
        <name>Zn(2+)</name>
        <dbReference type="ChEBI" id="CHEBI:29105"/>
    </ligand>
</feature>
<dbReference type="FunFam" id="1.10.150.20:FF:000007">
    <property type="entry name" value="DNA ligase"/>
    <property type="match status" value="1"/>
</dbReference>
<dbReference type="InterPro" id="IPR010994">
    <property type="entry name" value="RuvA_2-like"/>
</dbReference>
<evidence type="ECO:0000256" key="7">
    <source>
        <dbReference type="ARBA" id="ARBA00022842"/>
    </source>
</evidence>
<evidence type="ECO:0000256" key="9">
    <source>
        <dbReference type="ARBA" id="ARBA00023204"/>
    </source>
</evidence>
<dbReference type="SMART" id="SM00532">
    <property type="entry name" value="LIGANc"/>
    <property type="match status" value="1"/>
</dbReference>
<dbReference type="EC" id="6.5.1.2" evidence="11"/>
<keyword evidence="3 11" id="KW-0235">DNA replication</keyword>
<evidence type="ECO:0000256" key="5">
    <source>
        <dbReference type="ARBA" id="ARBA00022763"/>
    </source>
</evidence>
<dbReference type="AlphaFoldDB" id="A0A9D1J8I3"/>
<feature type="domain" description="BRCT" evidence="12">
    <location>
        <begin position="567"/>
        <end position="645"/>
    </location>
</feature>
<dbReference type="CDD" id="cd00114">
    <property type="entry name" value="LIGANc"/>
    <property type="match status" value="1"/>
</dbReference>
<dbReference type="Gene3D" id="2.40.50.140">
    <property type="entry name" value="Nucleic acid-binding proteins"/>
    <property type="match status" value="1"/>
</dbReference>
<dbReference type="NCBIfam" id="TIGR00575">
    <property type="entry name" value="dnlj"/>
    <property type="match status" value="1"/>
</dbReference>
<evidence type="ECO:0000259" key="12">
    <source>
        <dbReference type="PROSITE" id="PS50172"/>
    </source>
</evidence>
<feature type="binding site" evidence="11">
    <location>
        <position position="410"/>
    </location>
    <ligand>
        <name>Zn(2+)</name>
        <dbReference type="ChEBI" id="CHEBI:29105"/>
    </ligand>
</feature>
<dbReference type="InterPro" id="IPR013839">
    <property type="entry name" value="DNAligase_adenylation"/>
</dbReference>
<feature type="binding site" evidence="11">
    <location>
        <position position="298"/>
    </location>
    <ligand>
        <name>NAD(+)</name>
        <dbReference type="ChEBI" id="CHEBI:57540"/>
    </ligand>
</feature>
<evidence type="ECO:0000256" key="6">
    <source>
        <dbReference type="ARBA" id="ARBA00022833"/>
    </source>
</evidence>
<gene>
    <name evidence="11 13" type="primary">ligA</name>
    <name evidence="13" type="ORF">IAC95_05680</name>
</gene>
<dbReference type="GO" id="GO:0006281">
    <property type="term" value="P:DNA repair"/>
    <property type="evidence" value="ECO:0007669"/>
    <property type="project" value="UniProtKB-KW"/>
</dbReference>
<feature type="binding site" evidence="11">
    <location>
        <position position="404"/>
    </location>
    <ligand>
        <name>Zn(2+)</name>
        <dbReference type="ChEBI" id="CHEBI:29105"/>
    </ligand>
</feature>
<dbReference type="GO" id="GO:0006260">
    <property type="term" value="P:DNA replication"/>
    <property type="evidence" value="ECO:0007669"/>
    <property type="project" value="UniProtKB-KW"/>
</dbReference>
<protein>
    <recommendedName>
        <fullName evidence="11">DNA ligase</fullName>
        <ecNumber evidence="11">6.5.1.2</ecNumber>
    </recommendedName>
    <alternativeName>
        <fullName evidence="11">Polydeoxyribonucleotide synthase [NAD(+)]</fullName>
    </alternativeName>
</protein>
<comment type="catalytic activity">
    <reaction evidence="10 11">
        <text>NAD(+) + (deoxyribonucleotide)n-3'-hydroxyl + 5'-phospho-(deoxyribonucleotide)m = (deoxyribonucleotide)n+m + AMP + beta-nicotinamide D-nucleotide.</text>
        <dbReference type="EC" id="6.5.1.2"/>
    </reaction>
</comment>
<name>A0A9D1J8I3_9BACT</name>
<evidence type="ECO:0000256" key="3">
    <source>
        <dbReference type="ARBA" id="ARBA00022705"/>
    </source>
</evidence>
<dbReference type="Pfam" id="PF03120">
    <property type="entry name" value="OB_DNA_ligase"/>
    <property type="match status" value="1"/>
</dbReference>
<dbReference type="GO" id="GO:0046872">
    <property type="term" value="F:metal ion binding"/>
    <property type="evidence" value="ECO:0007669"/>
    <property type="project" value="UniProtKB-KW"/>
</dbReference>
<keyword evidence="7 11" id="KW-0460">Magnesium</keyword>
<dbReference type="SMART" id="SM00278">
    <property type="entry name" value="HhH1"/>
    <property type="match status" value="3"/>
</dbReference>
<keyword evidence="6 11" id="KW-0862">Zinc</keyword>
<dbReference type="EMBL" id="DVHL01000045">
    <property type="protein sequence ID" value="HIR66351.1"/>
    <property type="molecule type" value="Genomic_DNA"/>
</dbReference>
<dbReference type="Gene3D" id="3.30.470.30">
    <property type="entry name" value="DNA ligase/mRNA capping enzyme"/>
    <property type="match status" value="1"/>
</dbReference>
<feature type="binding site" evidence="11">
    <location>
        <begin position="27"/>
        <end position="31"/>
    </location>
    <ligand>
        <name>NAD(+)</name>
        <dbReference type="ChEBI" id="CHEBI:57540"/>
    </ligand>
</feature>
<comment type="cofactor">
    <cofactor evidence="11">
        <name>Mg(2+)</name>
        <dbReference type="ChEBI" id="CHEBI:18420"/>
    </cofactor>
    <cofactor evidence="11">
        <name>Mn(2+)</name>
        <dbReference type="ChEBI" id="CHEBI:29035"/>
    </cofactor>
</comment>
<dbReference type="Pfam" id="PF01653">
    <property type="entry name" value="DNA_ligase_aden"/>
    <property type="match status" value="1"/>
</dbReference>
<evidence type="ECO:0000256" key="8">
    <source>
        <dbReference type="ARBA" id="ARBA00023027"/>
    </source>
</evidence>
<dbReference type="CDD" id="cd17748">
    <property type="entry name" value="BRCT_DNA_ligase_like"/>
    <property type="match status" value="1"/>
</dbReference>
<dbReference type="Pfam" id="PF12826">
    <property type="entry name" value="HHH_2"/>
    <property type="match status" value="1"/>
</dbReference>
<dbReference type="InterPro" id="IPR004150">
    <property type="entry name" value="NAD_DNA_ligase_OB"/>
</dbReference>